<proteinExistence type="predicted"/>
<gene>
    <name evidence="1" type="ORF">QYS48_12795</name>
</gene>
<evidence type="ECO:0000313" key="2">
    <source>
        <dbReference type="Proteomes" id="UP001244443"/>
    </source>
</evidence>
<dbReference type="EMBL" id="CP129970">
    <property type="protein sequence ID" value="WKK87508.1"/>
    <property type="molecule type" value="Genomic_DNA"/>
</dbReference>
<evidence type="ECO:0000313" key="1">
    <source>
        <dbReference type="EMBL" id="WKK87508.1"/>
    </source>
</evidence>
<protein>
    <submittedName>
        <fullName evidence="1">Uncharacterized protein</fullName>
    </submittedName>
</protein>
<accession>A0AA49GLZ5</accession>
<name>A0AA49GLZ5_9BACT</name>
<reference evidence="1" key="1">
    <citation type="submission" date="2023-08" db="EMBL/GenBank/DDBJ databases">
        <title>Comparative genomics and taxonomic characterization of three novel marine species of genus Marivirga.</title>
        <authorList>
            <person name="Muhammad N."/>
            <person name="Kim S.-G."/>
        </authorList>
    </citation>
    <scope>NUCLEOTIDE SEQUENCE [LARGE SCALE GENOMIC DNA]</scope>
    <source>
        <strain evidence="1">ABR2-2</strain>
    </source>
</reference>
<keyword evidence="2" id="KW-1185">Reference proteome</keyword>
<sequence>MYNCIKDNLTENGYDIEEGMQLFEKQLKEIGYLSDSTNLYLLFKKQAKCESPLMINNYVADMDVRVNNFFEVRNSCYSKKELIKKSSKYLKVIQKLKSNRDGIKNPWTLWETIHSVIDEDDYSHPFYRMNALVTLHSWSLDKYNEYGFDDSCF</sequence>
<dbReference type="RefSeq" id="WP_302103891.1">
    <property type="nucleotide sequence ID" value="NZ_CP129970.2"/>
</dbReference>
<dbReference type="Proteomes" id="UP001244443">
    <property type="component" value="Chromosome"/>
</dbReference>
<dbReference type="AlphaFoldDB" id="A0AA49GLZ5"/>
<organism evidence="1 2">
    <name type="scientific">Marivirga arenosa</name>
    <dbReference type="NCBI Taxonomy" id="3059076"/>
    <lineage>
        <taxon>Bacteria</taxon>
        <taxon>Pseudomonadati</taxon>
        <taxon>Bacteroidota</taxon>
        <taxon>Cytophagia</taxon>
        <taxon>Cytophagales</taxon>
        <taxon>Marivirgaceae</taxon>
        <taxon>Marivirga</taxon>
    </lineage>
</organism>